<feature type="transmembrane region" description="Helical" evidence="1">
    <location>
        <begin position="198"/>
        <end position="219"/>
    </location>
</feature>
<dbReference type="STRING" id="35570.A0A1I8PPT6"/>
<accession>A0A1I8PPT6</accession>
<evidence type="ECO:0000313" key="3">
    <source>
        <dbReference type="Proteomes" id="UP000095300"/>
    </source>
</evidence>
<dbReference type="EnsemblMetazoa" id="SCAU009989-RA">
    <property type="protein sequence ID" value="SCAU009989-PA"/>
    <property type="gene ID" value="SCAU009989"/>
</dbReference>
<keyword evidence="1" id="KW-0812">Transmembrane</keyword>
<dbReference type="AlphaFoldDB" id="A0A1I8PPT6"/>
<reference evidence="2" key="1">
    <citation type="submission" date="2020-05" db="UniProtKB">
        <authorList>
            <consortium name="EnsemblMetazoa"/>
        </authorList>
    </citation>
    <scope>IDENTIFICATION</scope>
    <source>
        <strain evidence="2">USDA</strain>
    </source>
</reference>
<keyword evidence="3" id="KW-1185">Reference proteome</keyword>
<organism evidence="2 3">
    <name type="scientific">Stomoxys calcitrans</name>
    <name type="common">Stable fly</name>
    <name type="synonym">Conops calcitrans</name>
    <dbReference type="NCBI Taxonomy" id="35570"/>
    <lineage>
        <taxon>Eukaryota</taxon>
        <taxon>Metazoa</taxon>
        <taxon>Ecdysozoa</taxon>
        <taxon>Arthropoda</taxon>
        <taxon>Hexapoda</taxon>
        <taxon>Insecta</taxon>
        <taxon>Pterygota</taxon>
        <taxon>Neoptera</taxon>
        <taxon>Endopterygota</taxon>
        <taxon>Diptera</taxon>
        <taxon>Brachycera</taxon>
        <taxon>Muscomorpha</taxon>
        <taxon>Muscoidea</taxon>
        <taxon>Muscidae</taxon>
        <taxon>Stomoxys</taxon>
    </lineage>
</organism>
<dbReference type="VEuPathDB" id="VectorBase:SCAU009989"/>
<gene>
    <name evidence="2" type="primary">106085871</name>
</gene>
<dbReference type="KEGG" id="scac:106085871"/>
<dbReference type="Pfam" id="PF07898">
    <property type="entry name" value="DUF1676"/>
    <property type="match status" value="1"/>
</dbReference>
<dbReference type="GO" id="GO:0016020">
    <property type="term" value="C:membrane"/>
    <property type="evidence" value="ECO:0007669"/>
    <property type="project" value="TreeGrafter"/>
</dbReference>
<sequence>MLTLTKLVSLNCIFVIISFALIQRTFVTAVNATLNNRPRDLLADSDAYVLRNQKQCLQSRNLVSCIKYKTSKIVWKLATNSLGYFPKEFGRELSEDKRRIRLVQLSEPANFVVFSDARSFDGDNELTAITKFLKRSLEYFGQNHAIQMTITSDSGVRVASNEMEPRLHKKKQRKWMILLPLIILMKIAHLKMTLVGLILGVLALNILIVGGGGWLIHYLKFKTLCKIHPQLVQHHSHVYDSDPADYSQFVGSSFPNSYHGSSGSNPHEAGGQYYSKDWSTSKAYEGYSFLDSISKRIQ</sequence>
<keyword evidence="1" id="KW-1133">Transmembrane helix</keyword>
<dbReference type="OrthoDB" id="7475263at2759"/>
<protein>
    <submittedName>
        <fullName evidence="2">Uncharacterized protein</fullName>
    </submittedName>
</protein>
<dbReference type="Proteomes" id="UP000095300">
    <property type="component" value="Unassembled WGS sequence"/>
</dbReference>
<evidence type="ECO:0000256" key="1">
    <source>
        <dbReference type="SAM" id="Phobius"/>
    </source>
</evidence>
<feature type="transmembrane region" description="Helical" evidence="1">
    <location>
        <begin position="6"/>
        <end position="27"/>
    </location>
</feature>
<name>A0A1I8PPT6_STOCA</name>
<proteinExistence type="predicted"/>
<dbReference type="PANTHER" id="PTHR21879:SF26">
    <property type="entry name" value="OSIRIS 1"/>
    <property type="match status" value="1"/>
</dbReference>
<keyword evidence="1" id="KW-0472">Membrane</keyword>
<dbReference type="InterPro" id="IPR012464">
    <property type="entry name" value="DUF1676"/>
</dbReference>
<dbReference type="PANTHER" id="PTHR21879">
    <property type="entry name" value="FI03362P-RELATED-RELATED"/>
    <property type="match status" value="1"/>
</dbReference>
<evidence type="ECO:0000313" key="2">
    <source>
        <dbReference type="EnsemblMetazoa" id="SCAU009989-PA"/>
    </source>
</evidence>